<keyword evidence="1" id="KW-1133">Transmembrane helix</keyword>
<proteinExistence type="predicted"/>
<dbReference type="InterPro" id="IPR052786">
    <property type="entry name" value="Spore_wall_assembly"/>
</dbReference>
<keyword evidence="3" id="KW-1185">Reference proteome</keyword>
<feature type="transmembrane region" description="Helical" evidence="1">
    <location>
        <begin position="153"/>
        <end position="176"/>
    </location>
</feature>
<gene>
    <name evidence="2" type="ORF">HMN09_00049200</name>
</gene>
<comment type="caution">
    <text evidence="2">The sequence shown here is derived from an EMBL/GenBank/DDBJ whole genome shotgun (WGS) entry which is preliminary data.</text>
</comment>
<keyword evidence="1" id="KW-0812">Transmembrane</keyword>
<reference evidence="2" key="1">
    <citation type="submission" date="2020-05" db="EMBL/GenBank/DDBJ databases">
        <title>Mycena genomes resolve the evolution of fungal bioluminescence.</title>
        <authorList>
            <person name="Tsai I.J."/>
        </authorList>
    </citation>
    <scope>NUCLEOTIDE SEQUENCE</scope>
    <source>
        <strain evidence="2">110903Hualien_Pintung</strain>
    </source>
</reference>
<evidence type="ECO:0000256" key="1">
    <source>
        <dbReference type="SAM" id="Phobius"/>
    </source>
</evidence>
<evidence type="ECO:0008006" key="4">
    <source>
        <dbReference type="Google" id="ProtNLM"/>
    </source>
</evidence>
<accession>A0A8H6WS84</accession>
<dbReference type="PANTHER" id="PTHR34292">
    <property type="entry name" value="OUTER SPORE WALL PROTEIN LDS1"/>
    <property type="match status" value="1"/>
</dbReference>
<feature type="transmembrane region" description="Helical" evidence="1">
    <location>
        <begin position="77"/>
        <end position="102"/>
    </location>
</feature>
<feature type="transmembrane region" description="Helical" evidence="1">
    <location>
        <begin position="44"/>
        <end position="65"/>
    </location>
</feature>
<dbReference type="Proteomes" id="UP000613580">
    <property type="component" value="Unassembled WGS sequence"/>
</dbReference>
<dbReference type="PANTHER" id="PTHR34292:SF2">
    <property type="entry name" value="OUTER SPORE WALL PROTEIN LDS1"/>
    <property type="match status" value="1"/>
</dbReference>
<feature type="transmembrane region" description="Helical" evidence="1">
    <location>
        <begin position="20"/>
        <end position="37"/>
    </location>
</feature>
<dbReference type="EMBL" id="JACAZE010000001">
    <property type="protein sequence ID" value="KAF7322704.1"/>
    <property type="molecule type" value="Genomic_DNA"/>
</dbReference>
<dbReference type="OrthoDB" id="2107885at2759"/>
<sequence length="278" mass="30063">MDAFIIDAASTTRDGLLSGAYLYPLLGIYFSVANLSILRSIAPLVLRILLTALGITAALFFFTYLPHVAFCAILGPFAFAAAATMVLGEAYALTIFVCKVLFLDQAQEQLFNAVFRQKGVPLAYVPKGRRRGILQGAFKSVSKPLHRFSREGILRYVVSLPLNLLPVVGTVLFLLYNGAKTGPTFHTRYFHARDMTPSAREAFVQRRQGAYMAFGASALALGTFVPVVGPVFTLTSTVGAALWACDLEKERAKEATRVVTVNAEVPGPLASPIPEIGD</sequence>
<organism evidence="2 3">
    <name type="scientific">Mycena chlorophos</name>
    <name type="common">Agaric fungus</name>
    <name type="synonym">Agaricus chlorophos</name>
    <dbReference type="NCBI Taxonomy" id="658473"/>
    <lineage>
        <taxon>Eukaryota</taxon>
        <taxon>Fungi</taxon>
        <taxon>Dikarya</taxon>
        <taxon>Basidiomycota</taxon>
        <taxon>Agaricomycotina</taxon>
        <taxon>Agaricomycetes</taxon>
        <taxon>Agaricomycetidae</taxon>
        <taxon>Agaricales</taxon>
        <taxon>Marasmiineae</taxon>
        <taxon>Mycenaceae</taxon>
        <taxon>Mycena</taxon>
    </lineage>
</organism>
<dbReference type="AlphaFoldDB" id="A0A8H6WS84"/>
<evidence type="ECO:0000313" key="2">
    <source>
        <dbReference type="EMBL" id="KAF7322704.1"/>
    </source>
</evidence>
<protein>
    <recommendedName>
        <fullName evidence="4">Outer spore wall protein RRT8</fullName>
    </recommendedName>
</protein>
<keyword evidence="1" id="KW-0472">Membrane</keyword>
<feature type="transmembrane region" description="Helical" evidence="1">
    <location>
        <begin position="210"/>
        <end position="243"/>
    </location>
</feature>
<name>A0A8H6WS84_MYCCL</name>
<evidence type="ECO:0000313" key="3">
    <source>
        <dbReference type="Proteomes" id="UP000613580"/>
    </source>
</evidence>